<dbReference type="NCBIfam" id="NF033608">
    <property type="entry name" value="type_I_tox_Fst"/>
    <property type="match status" value="1"/>
</dbReference>
<keyword evidence="1" id="KW-0812">Transmembrane</keyword>
<evidence type="ECO:0000313" key="2">
    <source>
        <dbReference type="EMBL" id="QFR23805.1"/>
    </source>
</evidence>
<reference evidence="2 3" key="1">
    <citation type="submission" date="2019-10" db="EMBL/GenBank/DDBJ databases">
        <title>The completed genome of Lactobacillus harbinensis M1.</title>
        <authorList>
            <person name="Zheng Y."/>
        </authorList>
    </citation>
    <scope>NUCLEOTIDE SEQUENCE [LARGE SCALE GENOMIC DNA]</scope>
    <source>
        <strain evidence="2 3">M1</strain>
    </source>
</reference>
<keyword evidence="1" id="KW-1133">Transmembrane helix</keyword>
<dbReference type="Proteomes" id="UP000326779">
    <property type="component" value="Chromosome"/>
</dbReference>
<dbReference type="RefSeq" id="WP_152260962.1">
    <property type="nucleotide sequence ID" value="NZ_CP045143.1"/>
</dbReference>
<dbReference type="KEGG" id="lhb:D1010_10540"/>
<feature type="transmembrane region" description="Helical" evidence="1">
    <location>
        <begin position="6"/>
        <end position="26"/>
    </location>
</feature>
<accession>A0A5P8M6E5</accession>
<gene>
    <name evidence="2" type="ORF">D1010_10540</name>
</gene>
<organism evidence="2 3">
    <name type="scientific">Schleiferilactobacillus harbinensis</name>
    <dbReference type="NCBI Taxonomy" id="304207"/>
    <lineage>
        <taxon>Bacteria</taxon>
        <taxon>Bacillati</taxon>
        <taxon>Bacillota</taxon>
        <taxon>Bacilli</taxon>
        <taxon>Lactobacillales</taxon>
        <taxon>Lactobacillaceae</taxon>
        <taxon>Schleiferilactobacillus</taxon>
    </lineage>
</organism>
<evidence type="ECO:0000313" key="3">
    <source>
        <dbReference type="Proteomes" id="UP000326779"/>
    </source>
</evidence>
<dbReference type="AlphaFoldDB" id="A0A5P8M6E5"/>
<name>A0A5P8M6E5_9LACO</name>
<proteinExistence type="predicted"/>
<keyword evidence="1" id="KW-0472">Membrane</keyword>
<protein>
    <submittedName>
        <fullName evidence="2">Type I toxin-antitoxin system Fst family toxin</fullName>
    </submittedName>
</protein>
<sequence>MLKDLFTVVVGPVVVGVIIELIKRWLDALDDD</sequence>
<evidence type="ECO:0000256" key="1">
    <source>
        <dbReference type="SAM" id="Phobius"/>
    </source>
</evidence>
<dbReference type="EMBL" id="CP045143">
    <property type="protein sequence ID" value="QFR23805.1"/>
    <property type="molecule type" value="Genomic_DNA"/>
</dbReference>